<keyword evidence="8" id="KW-1185">Reference proteome</keyword>
<dbReference type="WBParaSite" id="nRc.2.0.1.t33801-RA">
    <property type="protein sequence ID" value="nRc.2.0.1.t33801-RA"/>
    <property type="gene ID" value="nRc.2.0.1.g33801"/>
</dbReference>
<dbReference type="InterPro" id="IPR050927">
    <property type="entry name" value="TRPM"/>
</dbReference>
<dbReference type="GO" id="GO:0005261">
    <property type="term" value="F:monoatomic cation channel activity"/>
    <property type="evidence" value="ECO:0007669"/>
    <property type="project" value="TreeGrafter"/>
</dbReference>
<dbReference type="GO" id="GO:0005886">
    <property type="term" value="C:plasma membrane"/>
    <property type="evidence" value="ECO:0007669"/>
    <property type="project" value="TreeGrafter"/>
</dbReference>
<dbReference type="GO" id="GO:0030001">
    <property type="term" value="P:metal ion transport"/>
    <property type="evidence" value="ECO:0007669"/>
    <property type="project" value="TreeGrafter"/>
</dbReference>
<dbReference type="PANTHER" id="PTHR13800">
    <property type="entry name" value="TRANSIENT RECEPTOR POTENTIAL CATION CHANNEL, SUBFAMILY M, MEMBER 6"/>
    <property type="match status" value="1"/>
</dbReference>
<evidence type="ECO:0000256" key="2">
    <source>
        <dbReference type="ARBA" id="ARBA00022692"/>
    </source>
</evidence>
<feature type="region of interest" description="Disordered" evidence="5">
    <location>
        <begin position="142"/>
        <end position="281"/>
    </location>
</feature>
<feature type="compositionally biased region" description="Low complexity" evidence="5">
    <location>
        <begin position="260"/>
        <end position="278"/>
    </location>
</feature>
<dbReference type="OMA" id="FISAKIV"/>
<accession>A0A915K501</accession>
<reference evidence="9" key="1">
    <citation type="submission" date="2022-11" db="UniProtKB">
        <authorList>
            <consortium name="WormBaseParasite"/>
        </authorList>
    </citation>
    <scope>IDENTIFICATION</scope>
</reference>
<comment type="subcellular location">
    <subcellularLocation>
        <location evidence="1">Membrane</location>
        <topology evidence="1">Multi-pass membrane protein</topology>
    </subcellularLocation>
</comment>
<sequence>ALIGYKLNKGLAKEAEEDYLEVEVSQWFRDNVIVFQNLSYDLLETCYQTDDDLTLQLLTYELKHWSRKTCLSLAALSNYKKFIAHPCCQMLLADLWLGGLRIRKKAHLKVILSILMPPLILFLQFKTQEQLLLQAQTAEEFHENRPELTPDEEESYASSDSSSDSDNDDNNGEENSGAPRPTNSAGVVEVPSMSEEPSPGGGGGDLEAKVSNPSLSRLRVDETSPPGNAAGVLQSPTTNASRLSSITSNRAMRPSFRMIPNSRSPSPSPSRAMSKSPSLQRTSVWFSTSSKALLTTTSDKSPDGLLKVPTNKTTASNGETTNKTASNKQPSATKNEKEMYECAVMANSPPGNENNKNVQRPRNFIFTPRHSSDTTMIMQPLSGCHTPNAVPGMVSCAESESNTPLVSPQRRLLPHSKIGLNGLKHAGRTQTSIGFNNVLSRKPDPDFADFNHHFDTLPNQFSNDFRRVSFKQNQQLPLRKKIKEFYQAPIACFWSFVIFYVIFLLSFTYTVLIRTESVIKYQEYFVIFYITTFGIDQIRRVLLQEPTRLVSKWKVYTQQSVWDLLSCLACLMFFVAFFLRISTNQDVVMAGRVLYCCNIVFWYMRLLHIMTVSSVLGPYITMFGKMYIRFNCLMASLCREWASSPLLDQSFQLINRCINHFKINRVAKMFLLTNILAVVLASFGVFRQSILFPHNDWDWELARNIVYKPYFMLYGELYAEEIDMCTDQDKFCVPGHNLVPLLMTIYLLLAIIVFVNMMIAAFNFVFMQVNSQSQLIWKFQRYEQVMEYEQQPFLPPPLIIFAHLYLMFKYFYRRIWKQDKVYRFEHSLKLFLSDVEVGKLHDFERECVEHMFTKKQAQQLDSTDERVKQINDNAPNFIGGEAFSQQAH</sequence>
<feature type="transmembrane region" description="Helical" evidence="6">
    <location>
        <begin position="669"/>
        <end position="686"/>
    </location>
</feature>
<feature type="domain" description="TRPM-like" evidence="7">
    <location>
        <begin position="1"/>
        <end position="85"/>
    </location>
</feature>
<feature type="region of interest" description="Disordered" evidence="5">
    <location>
        <begin position="295"/>
        <end position="335"/>
    </location>
</feature>
<evidence type="ECO:0000256" key="4">
    <source>
        <dbReference type="ARBA" id="ARBA00023136"/>
    </source>
</evidence>
<evidence type="ECO:0000256" key="6">
    <source>
        <dbReference type="SAM" id="Phobius"/>
    </source>
</evidence>
<evidence type="ECO:0000313" key="8">
    <source>
        <dbReference type="Proteomes" id="UP000887565"/>
    </source>
</evidence>
<evidence type="ECO:0000256" key="5">
    <source>
        <dbReference type="SAM" id="MobiDB-lite"/>
    </source>
</evidence>
<dbReference type="Proteomes" id="UP000887565">
    <property type="component" value="Unplaced"/>
</dbReference>
<dbReference type="PANTHER" id="PTHR13800:SF1">
    <property type="entry name" value="TRANSIENT RECEPTOR POTENTIAL CATION CHANNEL TRPM"/>
    <property type="match status" value="1"/>
</dbReference>
<evidence type="ECO:0000313" key="9">
    <source>
        <dbReference type="WBParaSite" id="nRc.2.0.1.t33801-RA"/>
    </source>
</evidence>
<dbReference type="Pfam" id="PF25508">
    <property type="entry name" value="TRPM2"/>
    <property type="match status" value="1"/>
</dbReference>
<feature type="transmembrane region" description="Helical" evidence="6">
    <location>
        <begin position="593"/>
        <end position="620"/>
    </location>
</feature>
<keyword evidence="4 6" id="KW-0472">Membrane</keyword>
<feature type="transmembrane region" description="Helical" evidence="6">
    <location>
        <begin position="493"/>
        <end position="512"/>
    </location>
</feature>
<evidence type="ECO:0000256" key="3">
    <source>
        <dbReference type="ARBA" id="ARBA00022989"/>
    </source>
</evidence>
<feature type="compositionally biased region" description="Acidic residues" evidence="5">
    <location>
        <begin position="163"/>
        <end position="172"/>
    </location>
</feature>
<evidence type="ECO:0000256" key="1">
    <source>
        <dbReference type="ARBA" id="ARBA00004141"/>
    </source>
</evidence>
<name>A0A915K501_ROMCU</name>
<proteinExistence type="predicted"/>
<feature type="transmembrane region" description="Helical" evidence="6">
    <location>
        <begin position="745"/>
        <end position="766"/>
    </location>
</feature>
<feature type="transmembrane region" description="Helical" evidence="6">
    <location>
        <begin position="562"/>
        <end position="581"/>
    </location>
</feature>
<keyword evidence="2 6" id="KW-0812">Transmembrane</keyword>
<keyword evidence="3 6" id="KW-1133">Transmembrane helix</keyword>
<feature type="compositionally biased region" description="Low complexity" evidence="5">
    <location>
        <begin position="186"/>
        <end position="198"/>
    </location>
</feature>
<feature type="compositionally biased region" description="Polar residues" evidence="5">
    <location>
        <begin position="310"/>
        <end position="333"/>
    </location>
</feature>
<feature type="compositionally biased region" description="Polar residues" evidence="5">
    <location>
        <begin position="234"/>
        <end position="250"/>
    </location>
</feature>
<protein>
    <submittedName>
        <fullName evidence="9">Ion transport domain-containing protein</fullName>
    </submittedName>
</protein>
<evidence type="ECO:0000259" key="7">
    <source>
        <dbReference type="Pfam" id="PF25508"/>
    </source>
</evidence>
<dbReference type="AlphaFoldDB" id="A0A915K501"/>
<dbReference type="InterPro" id="IPR057366">
    <property type="entry name" value="TRPM-like"/>
</dbReference>
<organism evidence="8 9">
    <name type="scientific">Romanomermis culicivorax</name>
    <name type="common">Nematode worm</name>
    <dbReference type="NCBI Taxonomy" id="13658"/>
    <lineage>
        <taxon>Eukaryota</taxon>
        <taxon>Metazoa</taxon>
        <taxon>Ecdysozoa</taxon>
        <taxon>Nematoda</taxon>
        <taxon>Enoplea</taxon>
        <taxon>Dorylaimia</taxon>
        <taxon>Mermithida</taxon>
        <taxon>Mermithoidea</taxon>
        <taxon>Mermithidae</taxon>
        <taxon>Romanomermis</taxon>
    </lineage>
</organism>